<dbReference type="InterPro" id="IPR037523">
    <property type="entry name" value="VOC_core"/>
</dbReference>
<dbReference type="Pfam" id="PF00903">
    <property type="entry name" value="Glyoxalase"/>
    <property type="match status" value="1"/>
</dbReference>
<dbReference type="PANTHER" id="PTHR35006">
    <property type="entry name" value="GLYOXALASE FAMILY PROTEIN (AFU_ORTHOLOGUE AFUA_5G14830)"/>
    <property type="match status" value="1"/>
</dbReference>
<dbReference type="CDD" id="cd07262">
    <property type="entry name" value="VOC_like"/>
    <property type="match status" value="1"/>
</dbReference>
<sequence length="133" mass="14703">MLDHIFLSVSDIERSIRFYEATLAPLGISARLDYNGKDGPPGHPDLKGFGANGRMFFWLREGVVEGKTVHVGFVANSKAEVEAAYAKAIDNGAIDNGAPGARLHYDPNYYAANVLDPDSYSIEFVYKNWQHPQ</sequence>
<comment type="caution">
    <text evidence="2">The sequence shown here is derived from an EMBL/GenBank/DDBJ whole genome shotgun (WGS) entry which is preliminary data.</text>
</comment>
<dbReference type="SUPFAM" id="SSF54593">
    <property type="entry name" value="Glyoxalase/Bleomycin resistance protein/Dihydroxybiphenyl dioxygenase"/>
    <property type="match status" value="1"/>
</dbReference>
<dbReference type="Proteomes" id="UP001143391">
    <property type="component" value="Unassembled WGS sequence"/>
</dbReference>
<keyword evidence="3" id="KW-1185">Reference proteome</keyword>
<reference evidence="2" key="1">
    <citation type="submission" date="2022-07" db="EMBL/GenBank/DDBJ databases">
        <title>Marinobacter iranensis a new bacterium isolate from a hipersaline lake in Iran.</title>
        <authorList>
            <person name="Mohammad A.M.A."/>
            <person name="Cristina S.-P."/>
            <person name="Antonio V."/>
        </authorList>
    </citation>
    <scope>NUCLEOTIDE SEQUENCE</scope>
    <source>
        <strain evidence="2">71-i</strain>
    </source>
</reference>
<accession>A0ABT5YAT3</accession>
<dbReference type="InterPro" id="IPR029068">
    <property type="entry name" value="Glyas_Bleomycin-R_OHBP_Dase"/>
</dbReference>
<protein>
    <submittedName>
        <fullName evidence="2">VOC family protein</fullName>
    </submittedName>
</protein>
<name>A0ABT5YAT3_9GAMM</name>
<dbReference type="Gene3D" id="3.10.180.10">
    <property type="entry name" value="2,3-Dihydroxybiphenyl 1,2-Dioxygenase, domain 1"/>
    <property type="match status" value="1"/>
</dbReference>
<dbReference type="RefSeq" id="WP_275706294.1">
    <property type="nucleotide sequence ID" value="NZ_JANCMW010000006.1"/>
</dbReference>
<dbReference type="InterPro" id="IPR004360">
    <property type="entry name" value="Glyas_Fos-R_dOase_dom"/>
</dbReference>
<organism evidence="2 3">
    <name type="scientific">Marinobacter iranensis</name>
    <dbReference type="NCBI Taxonomy" id="2962607"/>
    <lineage>
        <taxon>Bacteria</taxon>
        <taxon>Pseudomonadati</taxon>
        <taxon>Pseudomonadota</taxon>
        <taxon>Gammaproteobacteria</taxon>
        <taxon>Pseudomonadales</taxon>
        <taxon>Marinobacteraceae</taxon>
        <taxon>Marinobacter</taxon>
    </lineage>
</organism>
<proteinExistence type="predicted"/>
<evidence type="ECO:0000313" key="2">
    <source>
        <dbReference type="EMBL" id="MDF0750717.1"/>
    </source>
</evidence>
<dbReference type="PROSITE" id="PS51819">
    <property type="entry name" value="VOC"/>
    <property type="match status" value="1"/>
</dbReference>
<dbReference type="PANTHER" id="PTHR35006:SF2">
    <property type="entry name" value="GLYOXALASE FAMILY PROTEIN (AFU_ORTHOLOGUE AFUA_5G14830)"/>
    <property type="match status" value="1"/>
</dbReference>
<evidence type="ECO:0000313" key="3">
    <source>
        <dbReference type="Proteomes" id="UP001143391"/>
    </source>
</evidence>
<gene>
    <name evidence="2" type="ORF">NLU14_10800</name>
</gene>
<evidence type="ECO:0000259" key="1">
    <source>
        <dbReference type="PROSITE" id="PS51819"/>
    </source>
</evidence>
<feature type="domain" description="VOC" evidence="1">
    <location>
        <begin position="1"/>
        <end position="127"/>
    </location>
</feature>
<dbReference type="EMBL" id="JANCMW010000006">
    <property type="protein sequence ID" value="MDF0750717.1"/>
    <property type="molecule type" value="Genomic_DNA"/>
</dbReference>